<comment type="caution">
    <text evidence="5">The sequence shown here is derived from an EMBL/GenBank/DDBJ whole genome shotgun (WGS) entry which is preliminary data.</text>
</comment>
<dbReference type="GO" id="GO:0019216">
    <property type="term" value="P:regulation of lipid metabolic process"/>
    <property type="evidence" value="ECO:0007669"/>
    <property type="project" value="TreeGrafter"/>
</dbReference>
<accession>A0A0E9NLT4</accession>
<dbReference type="InterPro" id="IPR010754">
    <property type="entry name" value="OPA3-like"/>
</dbReference>
<evidence type="ECO:0000256" key="2">
    <source>
        <dbReference type="ARBA" id="ARBA00023054"/>
    </source>
</evidence>
<keyword evidence="2 3" id="KW-0175">Coiled coil</keyword>
<reference evidence="5 6" key="3">
    <citation type="journal article" date="2015" name="Genome Announc.">
        <title>Draft Genome Sequence of the Archiascomycetous Yeast Saitoella complicata.</title>
        <authorList>
            <person name="Yamauchi K."/>
            <person name="Kondo S."/>
            <person name="Hamamoto M."/>
            <person name="Takahashi Y."/>
            <person name="Ogura Y."/>
            <person name="Hayashi T."/>
            <person name="Nishida H."/>
        </authorList>
    </citation>
    <scope>NUCLEOTIDE SEQUENCE [LARGE SCALE GENOMIC DNA]</scope>
    <source>
        <strain evidence="5 6">NRRL Y-17804</strain>
    </source>
</reference>
<organism evidence="5 6">
    <name type="scientific">Saitoella complicata (strain BCRC 22490 / CBS 7301 / JCM 7358 / NBRC 10748 / NRRL Y-17804)</name>
    <dbReference type="NCBI Taxonomy" id="698492"/>
    <lineage>
        <taxon>Eukaryota</taxon>
        <taxon>Fungi</taxon>
        <taxon>Dikarya</taxon>
        <taxon>Ascomycota</taxon>
        <taxon>Taphrinomycotina</taxon>
        <taxon>Taphrinomycotina incertae sedis</taxon>
        <taxon>Saitoella</taxon>
    </lineage>
</organism>
<dbReference type="PANTHER" id="PTHR12499">
    <property type="entry name" value="OPTIC ATROPHY 3 PROTEIN OPA3"/>
    <property type="match status" value="1"/>
</dbReference>
<dbReference type="Proteomes" id="UP000033140">
    <property type="component" value="Unassembled WGS sequence"/>
</dbReference>
<dbReference type="STRING" id="698492.A0A0E9NLT4"/>
<evidence type="ECO:0008006" key="7">
    <source>
        <dbReference type="Google" id="ProtNLM"/>
    </source>
</evidence>
<reference evidence="5 6" key="2">
    <citation type="journal article" date="2014" name="J. Gen. Appl. Microbiol.">
        <title>The early diverging ascomycetous budding yeast Saitoella complicata has three histone deacetylases belonging to the Clr6, Hos2, and Rpd3 lineages.</title>
        <authorList>
            <person name="Nishida H."/>
            <person name="Matsumoto T."/>
            <person name="Kondo S."/>
            <person name="Hamamoto M."/>
            <person name="Yoshikawa H."/>
        </authorList>
    </citation>
    <scope>NUCLEOTIDE SEQUENCE [LARGE SCALE GENOMIC DNA]</scope>
    <source>
        <strain evidence="5 6">NRRL Y-17804</strain>
    </source>
</reference>
<dbReference type="AlphaFoldDB" id="A0A0E9NLT4"/>
<name>A0A0E9NLT4_SAICN</name>
<evidence type="ECO:0000256" key="3">
    <source>
        <dbReference type="SAM" id="Coils"/>
    </source>
</evidence>
<dbReference type="PANTHER" id="PTHR12499:SF0">
    <property type="entry name" value="OPTIC ATROPHY 3 PROTEIN"/>
    <property type="match status" value="1"/>
</dbReference>
<comment type="similarity">
    <text evidence="1">Belongs to the OPA3 family.</text>
</comment>
<keyword evidence="6" id="KW-1185">Reference proteome</keyword>
<evidence type="ECO:0000256" key="4">
    <source>
        <dbReference type="SAM" id="MobiDB-lite"/>
    </source>
</evidence>
<feature type="compositionally biased region" description="Basic and acidic residues" evidence="4">
    <location>
        <begin position="253"/>
        <end position="275"/>
    </location>
</feature>
<dbReference type="GO" id="GO:0005739">
    <property type="term" value="C:mitochondrion"/>
    <property type="evidence" value="ECO:0007669"/>
    <property type="project" value="TreeGrafter"/>
</dbReference>
<dbReference type="Pfam" id="PF07047">
    <property type="entry name" value="OPA3"/>
    <property type="match status" value="1"/>
</dbReference>
<evidence type="ECO:0000313" key="6">
    <source>
        <dbReference type="Proteomes" id="UP000033140"/>
    </source>
</evidence>
<proteinExistence type="inferred from homology"/>
<evidence type="ECO:0000256" key="1">
    <source>
        <dbReference type="ARBA" id="ARBA00007584"/>
    </source>
</evidence>
<sequence length="275" mass="31433">MRGCFFGSMERFFAMMRFEIGTCPGRLVWLVQPHTYEFNTIGSLIVRTLAKPVANQLKAQAKQHERFRGMCISLAQTMHRNEMRMRINLLREGVKEGLPEPKIRPLNEAKAVDTGANFISEAFIFSVAGALILFESYRSRQKELNRRADTRSSITDLEEEVTRLQETIRTLESSLQKDLEETEEQREERHRRHTEEFVQMVEDGVRQLIYGFSPALGSGYDGNGPPIQIDGKAIAAVAETVLQQVAGEGAASDIRRELREETRDPEKVREDSSRR</sequence>
<protein>
    <recommendedName>
        <fullName evidence="7">OPA3-like protein</fullName>
    </recommendedName>
</protein>
<dbReference type="EMBL" id="BACD03000036">
    <property type="protein sequence ID" value="GAO50763.1"/>
    <property type="molecule type" value="Genomic_DNA"/>
</dbReference>
<reference evidence="5 6" key="1">
    <citation type="journal article" date="2011" name="J. Gen. Appl. Microbiol.">
        <title>Draft genome sequencing of the enigmatic yeast Saitoella complicata.</title>
        <authorList>
            <person name="Nishida H."/>
            <person name="Hamamoto M."/>
            <person name="Sugiyama J."/>
        </authorList>
    </citation>
    <scope>NUCLEOTIDE SEQUENCE [LARGE SCALE GENOMIC DNA]</scope>
    <source>
        <strain evidence="5 6">NRRL Y-17804</strain>
    </source>
</reference>
<feature type="coiled-coil region" evidence="3">
    <location>
        <begin position="140"/>
        <end position="196"/>
    </location>
</feature>
<feature type="region of interest" description="Disordered" evidence="4">
    <location>
        <begin position="245"/>
        <end position="275"/>
    </location>
</feature>
<evidence type="ECO:0000313" key="5">
    <source>
        <dbReference type="EMBL" id="GAO50763.1"/>
    </source>
</evidence>
<gene>
    <name evidence="5" type="ORF">G7K_4884-t1</name>
</gene>